<dbReference type="SUPFAM" id="SSF51120">
    <property type="entry name" value="beta-Roll"/>
    <property type="match status" value="1"/>
</dbReference>
<organism evidence="3 4">
    <name type="scientific">Arenibacterium halophilum</name>
    <dbReference type="NCBI Taxonomy" id="2583821"/>
    <lineage>
        <taxon>Bacteria</taxon>
        <taxon>Pseudomonadati</taxon>
        <taxon>Pseudomonadota</taxon>
        <taxon>Alphaproteobacteria</taxon>
        <taxon>Rhodobacterales</taxon>
        <taxon>Paracoccaceae</taxon>
        <taxon>Arenibacterium</taxon>
    </lineage>
</organism>
<evidence type="ECO:0000313" key="4">
    <source>
        <dbReference type="Proteomes" id="UP001191082"/>
    </source>
</evidence>
<dbReference type="Pfam" id="PF00353">
    <property type="entry name" value="HemolysinCabind"/>
    <property type="match status" value="3"/>
</dbReference>
<dbReference type="InterPro" id="IPR018511">
    <property type="entry name" value="Hemolysin-typ_Ca-bd_CS"/>
</dbReference>
<evidence type="ECO:0000313" key="3">
    <source>
        <dbReference type="EMBL" id="TMV14718.1"/>
    </source>
</evidence>
<dbReference type="EMBL" id="VCPC01000001">
    <property type="protein sequence ID" value="TMV14718.1"/>
    <property type="molecule type" value="Genomic_DNA"/>
</dbReference>
<dbReference type="InterPro" id="IPR001343">
    <property type="entry name" value="Hemolysn_Ca-bd"/>
</dbReference>
<evidence type="ECO:0000256" key="2">
    <source>
        <dbReference type="ARBA" id="ARBA00022525"/>
    </source>
</evidence>
<keyword evidence="4" id="KW-1185">Reference proteome</keyword>
<gene>
    <name evidence="3" type="ORF">FGK64_01675</name>
</gene>
<sequence>MTDFNLNVTFDGVTDVARLPGQGSVSWFGTGRTGMEFYSVYASSPDTLDATANITGSNWRIKTLRLAGDEHTTTIRDLDAGEDRRIDFLELGYNSDVELMSTRVRYMYGWDGDEHRVALGNEQSGSTFAVNLYATRNFLTTGNAYVQSIGTGGAGTGNGDVISIGAGGAGAVQTWDRHDTVTTSTGFVALVSTDGGNDTVTIGAGGAEAIRTGDGNDTVTTGAGWVGSLRTSSGNDTVNLGSGLGGQILLGSGNDAVTLSEADLGHYAAQIRGNDGVDTVSFANFTVGVTVSLDFSGWQNVGATAAAPEADAVGWFAISSTENLTGSNKGDTLEGNAYANVILGRGGADRMDGLAGNDTLNGGGGNDKLFGGLGRDKLLGGGGRDTLEGGAGNDTLRGQAKADVFVFGANSGTDRVLDYRDNVDKIRIEDHSGKFASLDISTSGGDAIIDHDGGSIVLVGQAGATLTASDFIFA</sequence>
<dbReference type="InterPro" id="IPR050557">
    <property type="entry name" value="RTX_toxin/Mannuronan_C5-epim"/>
</dbReference>
<evidence type="ECO:0000256" key="1">
    <source>
        <dbReference type="ARBA" id="ARBA00004613"/>
    </source>
</evidence>
<name>A0ABY2XDI4_9RHOB</name>
<dbReference type="PANTHER" id="PTHR38340:SF1">
    <property type="entry name" value="S-LAYER PROTEIN"/>
    <property type="match status" value="1"/>
</dbReference>
<protein>
    <submittedName>
        <fullName evidence="3">Calcium-binding protein</fullName>
    </submittedName>
</protein>
<proteinExistence type="predicted"/>
<dbReference type="Gene3D" id="2.150.10.10">
    <property type="entry name" value="Serralysin-like metalloprotease, C-terminal"/>
    <property type="match status" value="2"/>
</dbReference>
<dbReference type="PANTHER" id="PTHR38340">
    <property type="entry name" value="S-LAYER PROTEIN"/>
    <property type="match status" value="1"/>
</dbReference>
<dbReference type="Proteomes" id="UP001191082">
    <property type="component" value="Unassembled WGS sequence"/>
</dbReference>
<dbReference type="InterPro" id="IPR011049">
    <property type="entry name" value="Serralysin-like_metalloprot_C"/>
</dbReference>
<accession>A0ABY2XDI4</accession>
<comment type="caution">
    <text evidence="3">The sequence shown here is derived from an EMBL/GenBank/DDBJ whole genome shotgun (WGS) entry which is preliminary data.</text>
</comment>
<keyword evidence="2" id="KW-0964">Secreted</keyword>
<dbReference type="RefSeq" id="WP_138862070.1">
    <property type="nucleotide sequence ID" value="NZ_VCPC01000001.1"/>
</dbReference>
<dbReference type="PRINTS" id="PR00313">
    <property type="entry name" value="CABNDNGRPT"/>
</dbReference>
<comment type="subcellular location">
    <subcellularLocation>
        <location evidence="1">Secreted</location>
    </subcellularLocation>
</comment>
<dbReference type="PROSITE" id="PS00330">
    <property type="entry name" value="HEMOLYSIN_CALCIUM"/>
    <property type="match status" value="2"/>
</dbReference>
<reference evidence="3 4" key="1">
    <citation type="submission" date="2019-05" db="EMBL/GenBank/DDBJ databases">
        <title>Marivita sp. nov. isolated from sea sediment.</title>
        <authorList>
            <person name="Kim W."/>
        </authorList>
    </citation>
    <scope>NUCLEOTIDE SEQUENCE [LARGE SCALE GENOMIC DNA]</scope>
    <source>
        <strain evidence="3 4">CAU 1492</strain>
    </source>
</reference>